<evidence type="ECO:0000313" key="2">
    <source>
        <dbReference type="Proteomes" id="UP000770717"/>
    </source>
</evidence>
<proteinExistence type="predicted"/>
<organism evidence="1 2">
    <name type="scientific">Eleutherodactylus coqui</name>
    <name type="common">Puerto Rican coqui</name>
    <dbReference type="NCBI Taxonomy" id="57060"/>
    <lineage>
        <taxon>Eukaryota</taxon>
        <taxon>Metazoa</taxon>
        <taxon>Chordata</taxon>
        <taxon>Craniata</taxon>
        <taxon>Vertebrata</taxon>
        <taxon>Euteleostomi</taxon>
        <taxon>Amphibia</taxon>
        <taxon>Batrachia</taxon>
        <taxon>Anura</taxon>
        <taxon>Neobatrachia</taxon>
        <taxon>Hyloidea</taxon>
        <taxon>Eleutherodactylidae</taxon>
        <taxon>Eleutherodactylinae</taxon>
        <taxon>Eleutherodactylus</taxon>
        <taxon>Eleutherodactylus</taxon>
    </lineage>
</organism>
<dbReference type="EMBL" id="WNTK01000007">
    <property type="protein sequence ID" value="KAG9479981.1"/>
    <property type="molecule type" value="Genomic_DNA"/>
</dbReference>
<dbReference type="PANTHER" id="PTHR34833:SF1">
    <property type="entry name" value="GENE, 17359-RELATED"/>
    <property type="match status" value="1"/>
</dbReference>
<dbReference type="Proteomes" id="UP000770717">
    <property type="component" value="Unassembled WGS sequence"/>
</dbReference>
<gene>
    <name evidence="1" type="ORF">GDO78_011804</name>
</gene>
<dbReference type="OrthoDB" id="6140842at2759"/>
<dbReference type="PANTHER" id="PTHR34833">
    <property type="entry name" value="GENE, 17359-RELATED"/>
    <property type="match status" value="1"/>
</dbReference>
<keyword evidence="2" id="KW-1185">Reference proteome</keyword>
<dbReference type="EMBL" id="WNTK01000007">
    <property type="protein sequence ID" value="KAG9479982.1"/>
    <property type="molecule type" value="Genomic_DNA"/>
</dbReference>
<dbReference type="InterPro" id="IPR027814">
    <property type="entry name" value="DUF4562"/>
</dbReference>
<sequence>MHPKHDGRPSTSLSCYPHDTGKRMLYTGPDYMRDYRTKLPDYTRYIGEGMPESTSDVDYLCRAPPNTPAPLPKDYYVGGIGWGVSEFSFLNRSQLCSNHQIKIGEFRRDCEDKITHRYQNPW</sequence>
<dbReference type="AlphaFoldDB" id="A0A8J6F3Y2"/>
<reference evidence="1" key="1">
    <citation type="thesis" date="2020" institute="ProQuest LLC" country="789 East Eisenhower Parkway, Ann Arbor, MI, USA">
        <title>Comparative Genomics and Chromosome Evolution.</title>
        <authorList>
            <person name="Mudd A.B."/>
        </authorList>
    </citation>
    <scope>NUCLEOTIDE SEQUENCE</scope>
    <source>
        <strain evidence="1">HN-11 Male</strain>
        <tissue evidence="1">Kidney and liver</tissue>
    </source>
</reference>
<protein>
    <submittedName>
        <fullName evidence="1">Uncharacterized protein</fullName>
    </submittedName>
</protein>
<evidence type="ECO:0000313" key="1">
    <source>
        <dbReference type="EMBL" id="KAG9479981.1"/>
    </source>
</evidence>
<name>A0A8J6F3Y2_ELECQ</name>
<comment type="caution">
    <text evidence="1">The sequence shown here is derived from an EMBL/GenBank/DDBJ whole genome shotgun (WGS) entry which is preliminary data.</text>
</comment>
<dbReference type="Pfam" id="PF15123">
    <property type="entry name" value="DUF4562"/>
    <property type="match status" value="1"/>
</dbReference>
<accession>A0A8J6F3Y2</accession>